<dbReference type="Gene3D" id="1.10.10.60">
    <property type="entry name" value="Homeodomain-like"/>
    <property type="match status" value="1"/>
</dbReference>
<feature type="compositionally biased region" description="Low complexity" evidence="9">
    <location>
        <begin position="54"/>
        <end position="74"/>
    </location>
</feature>
<dbReference type="InterPro" id="IPR009057">
    <property type="entry name" value="Homeodomain-like_sf"/>
</dbReference>
<accession>A0A6J0C2W7</accession>
<feature type="domain" description="Homeobox" evidence="10">
    <location>
        <begin position="286"/>
        <end position="346"/>
    </location>
</feature>
<dbReference type="PROSITE" id="PS00027">
    <property type="entry name" value="HOMEOBOX_1"/>
    <property type="match status" value="1"/>
</dbReference>
<dbReference type="GeneID" id="107224988"/>
<keyword evidence="3 7" id="KW-0238">DNA-binding</keyword>
<feature type="region of interest" description="Disordered" evidence="9">
    <location>
        <begin position="1"/>
        <end position="34"/>
    </location>
</feature>
<dbReference type="PANTHER" id="PTHR24338">
    <property type="entry name" value="HOMEOBOX PROTEIN MSX"/>
    <property type="match status" value="1"/>
</dbReference>
<dbReference type="InterPro" id="IPR050674">
    <property type="entry name" value="Msh_Homeobox_Regulators"/>
</dbReference>
<evidence type="ECO:0000256" key="3">
    <source>
        <dbReference type="ARBA" id="ARBA00023125"/>
    </source>
</evidence>
<evidence type="ECO:0000256" key="9">
    <source>
        <dbReference type="SAM" id="MobiDB-lite"/>
    </source>
</evidence>
<reference evidence="12" key="1">
    <citation type="submission" date="2025-08" db="UniProtKB">
        <authorList>
            <consortium name="RefSeq"/>
        </authorList>
    </citation>
    <scope>IDENTIFICATION</scope>
    <source>
        <tissue evidence="12">Thorax and Abdomen</tissue>
    </source>
</reference>
<dbReference type="KEGG" id="nlo:107224988"/>
<keyword evidence="11" id="KW-1185">Reference proteome</keyword>
<dbReference type="AlphaFoldDB" id="A0A6J0C2W7"/>
<dbReference type="Proteomes" id="UP000829291">
    <property type="component" value="Chromosome 1"/>
</dbReference>
<evidence type="ECO:0000256" key="4">
    <source>
        <dbReference type="ARBA" id="ARBA00023155"/>
    </source>
</evidence>
<evidence type="ECO:0000256" key="1">
    <source>
        <dbReference type="ARBA" id="ARBA00004123"/>
    </source>
</evidence>
<feature type="compositionally biased region" description="Low complexity" evidence="9">
    <location>
        <begin position="405"/>
        <end position="414"/>
    </location>
</feature>
<evidence type="ECO:0000256" key="7">
    <source>
        <dbReference type="PROSITE-ProRule" id="PRU00108"/>
    </source>
</evidence>
<feature type="DNA-binding region" description="Homeobox" evidence="7">
    <location>
        <begin position="288"/>
        <end position="347"/>
    </location>
</feature>
<proteinExistence type="inferred from homology"/>
<dbReference type="FunCoup" id="A0A6J0C2W7">
    <property type="interactions" value="64"/>
</dbReference>
<gene>
    <name evidence="12" type="primary">LOC107224988</name>
</gene>
<feature type="region of interest" description="Disordered" evidence="9">
    <location>
        <begin position="391"/>
        <end position="414"/>
    </location>
</feature>
<evidence type="ECO:0000256" key="8">
    <source>
        <dbReference type="RuleBase" id="RU000682"/>
    </source>
</evidence>
<dbReference type="PROSITE" id="PS50071">
    <property type="entry name" value="HOMEOBOX_2"/>
    <property type="match status" value="1"/>
</dbReference>
<dbReference type="InParanoid" id="A0A6J0C2W7"/>
<evidence type="ECO:0000259" key="10">
    <source>
        <dbReference type="PROSITE" id="PS50071"/>
    </source>
</evidence>
<name>A0A6J0C2W7_NEOLC</name>
<dbReference type="RefSeq" id="XP_015520759.2">
    <property type="nucleotide sequence ID" value="XM_015665273.2"/>
</dbReference>
<dbReference type="GO" id="GO:0000981">
    <property type="term" value="F:DNA-binding transcription factor activity, RNA polymerase II-specific"/>
    <property type="evidence" value="ECO:0007669"/>
    <property type="project" value="InterPro"/>
</dbReference>
<dbReference type="CDD" id="cd00086">
    <property type="entry name" value="homeodomain"/>
    <property type="match status" value="1"/>
</dbReference>
<feature type="compositionally biased region" description="Acidic residues" evidence="9">
    <location>
        <begin position="189"/>
        <end position="200"/>
    </location>
</feature>
<keyword evidence="4 7" id="KW-0371">Homeobox</keyword>
<comment type="subcellular location">
    <subcellularLocation>
        <location evidence="1 7 8">Nucleus</location>
    </subcellularLocation>
</comment>
<dbReference type="InterPro" id="IPR017970">
    <property type="entry name" value="Homeobox_CS"/>
</dbReference>
<dbReference type="PANTHER" id="PTHR24338:SF0">
    <property type="entry name" value="MUSCLE SEGMENTATION HOMEOBOX"/>
    <property type="match status" value="1"/>
</dbReference>
<evidence type="ECO:0000256" key="5">
    <source>
        <dbReference type="ARBA" id="ARBA00023242"/>
    </source>
</evidence>
<dbReference type="SUPFAM" id="SSF46689">
    <property type="entry name" value="Homeodomain-like"/>
    <property type="match status" value="1"/>
</dbReference>
<feature type="compositionally biased region" description="Low complexity" evidence="9">
    <location>
        <begin position="177"/>
        <end position="188"/>
    </location>
</feature>
<comment type="similarity">
    <text evidence="6">Belongs to the Msh homeobox family.</text>
</comment>
<dbReference type="GO" id="GO:0048598">
    <property type="term" value="P:embryonic morphogenesis"/>
    <property type="evidence" value="ECO:0007669"/>
    <property type="project" value="TreeGrafter"/>
</dbReference>
<dbReference type="SMART" id="SM00389">
    <property type="entry name" value="HOX"/>
    <property type="match status" value="1"/>
</dbReference>
<evidence type="ECO:0000256" key="6">
    <source>
        <dbReference type="ARBA" id="ARBA00038425"/>
    </source>
</evidence>
<dbReference type="PRINTS" id="PR00024">
    <property type="entry name" value="HOMEOBOX"/>
</dbReference>
<organism evidence="12">
    <name type="scientific">Neodiprion lecontei</name>
    <name type="common">Redheaded pine sawfly</name>
    <dbReference type="NCBI Taxonomy" id="441921"/>
    <lineage>
        <taxon>Eukaryota</taxon>
        <taxon>Metazoa</taxon>
        <taxon>Ecdysozoa</taxon>
        <taxon>Arthropoda</taxon>
        <taxon>Hexapoda</taxon>
        <taxon>Insecta</taxon>
        <taxon>Pterygota</taxon>
        <taxon>Neoptera</taxon>
        <taxon>Endopterygota</taxon>
        <taxon>Hymenoptera</taxon>
        <taxon>Tenthredinoidea</taxon>
        <taxon>Diprionidae</taxon>
        <taxon>Diprioninae</taxon>
        <taxon>Neodiprion</taxon>
    </lineage>
</organism>
<keyword evidence="2" id="KW-0217">Developmental protein</keyword>
<evidence type="ECO:0000256" key="2">
    <source>
        <dbReference type="ARBA" id="ARBA00022473"/>
    </source>
</evidence>
<dbReference type="GO" id="GO:0005634">
    <property type="term" value="C:nucleus"/>
    <property type="evidence" value="ECO:0007669"/>
    <property type="project" value="UniProtKB-SubCell"/>
</dbReference>
<dbReference type="GO" id="GO:0000977">
    <property type="term" value="F:RNA polymerase II transcription regulatory region sequence-specific DNA binding"/>
    <property type="evidence" value="ECO:0007669"/>
    <property type="project" value="TreeGrafter"/>
</dbReference>
<keyword evidence="5 7" id="KW-0539">Nucleus</keyword>
<dbReference type="InterPro" id="IPR001356">
    <property type="entry name" value="HD"/>
</dbReference>
<protein>
    <submittedName>
        <fullName evidence="12">Muscle segmentation homeobox</fullName>
    </submittedName>
</protein>
<feature type="compositionally biased region" description="Polar residues" evidence="9">
    <location>
        <begin position="145"/>
        <end position="162"/>
    </location>
</feature>
<feature type="region of interest" description="Disordered" evidence="9">
    <location>
        <begin position="122"/>
        <end position="200"/>
    </location>
</feature>
<sequence>MTVLRMTSPGTPPTTTPGSPNRAEAPQASTRPVHQLSFSVAALLADTKKPTDYSTRVSSASSGSPRSSPITSCSPVHQHLLRTPPPLPTNLSKHPAADPRMTLFMRLDSPKDGSDLRTASKFPEAQELSGSPRRHGVDFRLSGSPAFSSSDQRTPEIGNSMSPKHPADLRITDSYVESSPCGSSPCSEGDAELDMEDEDEGSLVDVEELQQASSPTPVRPTPAYLGGFPSLGAISGMPPSLHSAVWGGHQSAAAAASFFPAHFSHHAPLNENGEPAKIKCNLRKHKPNRKPRTPFTTQQLLSLEKKFREKQYLSIAERAEFSSSLHLTETQVKIWFQNRRAKAKRLQEAEIEKLRMSAVRQHHSALYGGHPGLLPPGSLFPVGMLPPSLCGPPHHGMHQVPPPHHSMSQHQHRE</sequence>
<evidence type="ECO:0000313" key="12">
    <source>
        <dbReference type="RefSeq" id="XP_015520759.2"/>
    </source>
</evidence>
<evidence type="ECO:0000313" key="11">
    <source>
        <dbReference type="Proteomes" id="UP000829291"/>
    </source>
</evidence>
<dbReference type="OrthoDB" id="6159439at2759"/>
<dbReference type="Pfam" id="PF00046">
    <property type="entry name" value="Homeodomain"/>
    <property type="match status" value="1"/>
</dbReference>
<dbReference type="InterPro" id="IPR020479">
    <property type="entry name" value="HD_metazoa"/>
</dbReference>
<feature type="region of interest" description="Disordered" evidence="9">
    <location>
        <begin position="47"/>
        <end position="97"/>
    </location>
</feature>